<dbReference type="Proteomes" id="UP001152798">
    <property type="component" value="Chromosome 4"/>
</dbReference>
<name>A0A9P0H9M4_NEZVI</name>
<dbReference type="EMBL" id="OV725080">
    <property type="protein sequence ID" value="CAH1398130.1"/>
    <property type="molecule type" value="Genomic_DNA"/>
</dbReference>
<keyword evidence="2" id="KW-1185">Reference proteome</keyword>
<proteinExistence type="predicted"/>
<organism evidence="1 2">
    <name type="scientific">Nezara viridula</name>
    <name type="common">Southern green stink bug</name>
    <name type="synonym">Cimex viridulus</name>
    <dbReference type="NCBI Taxonomy" id="85310"/>
    <lineage>
        <taxon>Eukaryota</taxon>
        <taxon>Metazoa</taxon>
        <taxon>Ecdysozoa</taxon>
        <taxon>Arthropoda</taxon>
        <taxon>Hexapoda</taxon>
        <taxon>Insecta</taxon>
        <taxon>Pterygota</taxon>
        <taxon>Neoptera</taxon>
        <taxon>Paraneoptera</taxon>
        <taxon>Hemiptera</taxon>
        <taxon>Heteroptera</taxon>
        <taxon>Panheteroptera</taxon>
        <taxon>Pentatomomorpha</taxon>
        <taxon>Pentatomoidea</taxon>
        <taxon>Pentatomidae</taxon>
        <taxon>Pentatominae</taxon>
        <taxon>Nezara</taxon>
    </lineage>
</organism>
<protein>
    <submittedName>
        <fullName evidence="1">Uncharacterized protein</fullName>
    </submittedName>
</protein>
<dbReference type="AlphaFoldDB" id="A0A9P0H9M4"/>
<evidence type="ECO:0000313" key="1">
    <source>
        <dbReference type="EMBL" id="CAH1398130.1"/>
    </source>
</evidence>
<sequence length="151" mass="16969">MITHWLAVQSVHACLDLGMDPEGGSFPHCTQEEGLKIQEHLIVPFPVPGWLMRNNGTEVRVATSKINSASTHCRTQRKPTHLEITETVPTDEPKEVRTVPNSIWEQAVRSAGRARHARQALRSSGELHWKPLWMVVPLWISCLVNRCASGH</sequence>
<gene>
    <name evidence="1" type="ORF">NEZAVI_LOCUS7843</name>
</gene>
<evidence type="ECO:0000313" key="2">
    <source>
        <dbReference type="Proteomes" id="UP001152798"/>
    </source>
</evidence>
<accession>A0A9P0H9M4</accession>
<reference evidence="1" key="1">
    <citation type="submission" date="2022-01" db="EMBL/GenBank/DDBJ databases">
        <authorList>
            <person name="King R."/>
        </authorList>
    </citation>
    <scope>NUCLEOTIDE SEQUENCE</scope>
</reference>